<dbReference type="Pfam" id="PF23610">
    <property type="entry name" value="VWA7_4"/>
    <property type="match status" value="1"/>
</dbReference>
<keyword evidence="4" id="KW-0325">Glycoprotein</keyword>
<dbReference type="Gene3D" id="3.40.50.410">
    <property type="entry name" value="von Willebrand factor, type A domain"/>
    <property type="match status" value="1"/>
</dbReference>
<dbReference type="Pfam" id="PF23560">
    <property type="entry name" value="GBD_Hemicentin"/>
    <property type="match status" value="1"/>
</dbReference>
<evidence type="ECO:0000259" key="6">
    <source>
        <dbReference type="Pfam" id="PF23560"/>
    </source>
</evidence>
<feature type="domain" description="VWA7 beta-sandwich" evidence="7">
    <location>
        <begin position="612"/>
        <end position="717"/>
    </location>
</feature>
<dbReference type="PANTHER" id="PTHR14905:SF23">
    <property type="entry name" value="VON WILLEBRAND FACTOR A DOMAIN-CONTAINING PROTEIN 7 ISOFORM X1"/>
    <property type="match status" value="1"/>
</dbReference>
<name>A0ABR0YAF8_HUSHU</name>
<organism evidence="11 12">
    <name type="scientific">Huso huso</name>
    <name type="common">Beluga</name>
    <name type="synonym">Acipenser huso</name>
    <dbReference type="NCBI Taxonomy" id="61971"/>
    <lineage>
        <taxon>Eukaryota</taxon>
        <taxon>Metazoa</taxon>
        <taxon>Chordata</taxon>
        <taxon>Craniata</taxon>
        <taxon>Vertebrata</taxon>
        <taxon>Euteleostomi</taxon>
        <taxon>Actinopterygii</taxon>
        <taxon>Chondrostei</taxon>
        <taxon>Acipenseriformes</taxon>
        <taxon>Acipenseridae</taxon>
        <taxon>Huso</taxon>
    </lineage>
</organism>
<dbReference type="Pfam" id="PF23619">
    <property type="entry name" value="Ig_VWA7"/>
    <property type="match status" value="1"/>
</dbReference>
<keyword evidence="12" id="KW-1185">Reference proteome</keyword>
<feature type="domain" description="Hemicentin-1-like von Willebrand factor A" evidence="9">
    <location>
        <begin position="319"/>
        <end position="492"/>
    </location>
</feature>
<dbReference type="InterPro" id="IPR052577">
    <property type="entry name" value="VWA7"/>
</dbReference>
<keyword evidence="2" id="KW-0964">Secreted</keyword>
<dbReference type="Pfam" id="PF25106">
    <property type="entry name" value="VWA_4"/>
    <property type="match status" value="1"/>
</dbReference>
<dbReference type="PANTHER" id="PTHR14905">
    <property type="entry name" value="NG37"/>
    <property type="match status" value="1"/>
</dbReference>
<dbReference type="InterPro" id="IPR057613">
    <property type="entry name" value="VWA7_4"/>
</dbReference>
<evidence type="ECO:0000256" key="1">
    <source>
        <dbReference type="ARBA" id="ARBA00004613"/>
    </source>
</evidence>
<dbReference type="InterPro" id="IPR056861">
    <property type="entry name" value="HMCN1-like_VWA"/>
</dbReference>
<evidence type="ECO:0000256" key="4">
    <source>
        <dbReference type="ARBA" id="ARBA00023180"/>
    </source>
</evidence>
<dbReference type="InterPro" id="IPR056475">
    <property type="entry name" value="GBD_Hemicentin/VWA7"/>
</dbReference>
<feature type="domain" description="VWA7 Ig-like" evidence="8">
    <location>
        <begin position="723"/>
        <end position="824"/>
    </location>
</feature>
<feature type="chain" id="PRO_5045679357" evidence="5">
    <location>
        <begin position="23"/>
        <end position="980"/>
    </location>
</feature>
<keyword evidence="3 5" id="KW-0732">Signal</keyword>
<dbReference type="InterPro" id="IPR036465">
    <property type="entry name" value="vWFA_dom_sf"/>
</dbReference>
<dbReference type="SUPFAM" id="SSF53300">
    <property type="entry name" value="vWA-like"/>
    <property type="match status" value="1"/>
</dbReference>
<dbReference type="InterPro" id="IPR057615">
    <property type="entry name" value="Ig_VWA7"/>
</dbReference>
<evidence type="ECO:0000256" key="5">
    <source>
        <dbReference type="SAM" id="SignalP"/>
    </source>
</evidence>
<protein>
    <submittedName>
        <fullName evidence="11">von Willebrand factor A domain-containing protein 7 isoform X1</fullName>
    </submittedName>
</protein>
<proteinExistence type="predicted"/>
<evidence type="ECO:0000259" key="7">
    <source>
        <dbReference type="Pfam" id="PF23610"/>
    </source>
</evidence>
<dbReference type="Proteomes" id="UP001369086">
    <property type="component" value="Unassembled WGS sequence"/>
</dbReference>
<sequence>MGLSLAVHTLFLCSLMIHGSWAFFPNFWSKIMSLAWNSHTHQSITEEALLLITRDLFQETPNLQGRTLDPQLFQGNFTASELFKAYYGSQETVSTKQYQQAVSEIVQANAAMDFLNSTRSDPQLHFDSERLKEASAMLQSIRRLTVQSLQAGDESGARHRLGSLLHSLQDFYSHSNWVEMGYRKIHSTLLGNAEEIGPVAPENMQTCRDCDHWTCNDNILEKINKKKLLTSGYYNNDPPKPPGKCSHGGLFDQSRYQSARGGINKDSTSILFSPHHYLHDEAAHLATIATISVLQDLRDTVGTQAFLSRLLNVGAETVLSFVIDTTGSMFDEISAARERAHSIILERRGTIHQPSQYVLVPFHDPDVGPLYRTTDPDQFIDLLGSLSALGGGDEPEMCLTALQLALMNTPPLSEIFVFTDASPKDKHLQNAVEALILHKRSKVTFLLTEDPSRTGGVKTGTGRKRRESLSPDRFSIYTNLSAISGGLTVFSTDKEIQDVSVLIQDNTVSAGVTLLHIEKDSPSLASSYIFYVDPAVKNIIIHISGELMDFTIYDPSGESQYLFNKRGDLAVIECFVGFCRVSLLSPTPGEWRIKIVNRGTIRVNVLGQSTIDFLYHFAVPANGSHPGLSRLEGRPASGVPTFLVLAVTGLSTDSAVTFSHVTLLGANGESLERVTLNATDTGGEFIGEVATLPSQPFSVKMTGNDNEGNIIERASAELNHVAQVLIQVPTAPPLYPGKSAHLWVNISNSGATREFVVMVTDNRKFVKSWTPDRLSVARNRTSQVQIDLTTPVGAELGSMVSVCVTVKAADRSDLNFVVLHLSVADPNPDLLPPSCIQSVVRDSCPSLSQKSCSQASWSTNLLFSDQGHSGIAGMQLQQGQGLLNLTGDPGKQGVQLRKGQGRLNLTGLDMGDEVVGTYTSNCCSLKAELFLWDTAGNQGLCSILVHQQRASGYIHTASRIQTLFTMLLFHIGGLLLQLVT</sequence>
<feature type="signal peptide" evidence="5">
    <location>
        <begin position="1"/>
        <end position="22"/>
    </location>
</feature>
<gene>
    <name evidence="11" type="ORF">HHUSO_G31978</name>
</gene>
<dbReference type="Pfam" id="PF25107">
    <property type="entry name" value="VWA7_N"/>
    <property type="match status" value="1"/>
</dbReference>
<evidence type="ECO:0000256" key="2">
    <source>
        <dbReference type="ARBA" id="ARBA00022525"/>
    </source>
</evidence>
<evidence type="ECO:0000313" key="12">
    <source>
        <dbReference type="Proteomes" id="UP001369086"/>
    </source>
</evidence>
<feature type="domain" description="VWA7 N-terminal" evidence="10">
    <location>
        <begin position="78"/>
        <end position="307"/>
    </location>
</feature>
<evidence type="ECO:0000259" key="9">
    <source>
        <dbReference type="Pfam" id="PF25106"/>
    </source>
</evidence>
<feature type="domain" description="Hemicentin/VWA7 galactose-binding" evidence="6">
    <location>
        <begin position="513"/>
        <end position="610"/>
    </location>
</feature>
<dbReference type="InterPro" id="IPR056862">
    <property type="entry name" value="VWA7_N"/>
</dbReference>
<comment type="caution">
    <text evidence="11">The sequence shown here is derived from an EMBL/GenBank/DDBJ whole genome shotgun (WGS) entry which is preliminary data.</text>
</comment>
<accession>A0ABR0YAF8</accession>
<reference evidence="11 12" key="1">
    <citation type="submission" date="2021-05" db="EMBL/GenBank/DDBJ databases">
        <authorList>
            <person name="Zahm M."/>
            <person name="Klopp C."/>
            <person name="Cabau C."/>
            <person name="Kuhl H."/>
            <person name="Suciu R."/>
            <person name="Ciorpac M."/>
            <person name="Holostenco D."/>
            <person name="Gessner J."/>
            <person name="Wuertz S."/>
            <person name="Hohne C."/>
            <person name="Stock M."/>
            <person name="Gislard M."/>
            <person name="Lluch J."/>
            <person name="Milhes M."/>
            <person name="Lampietro C."/>
            <person name="Lopez Roques C."/>
            <person name="Donnadieu C."/>
            <person name="Du K."/>
            <person name="Schartl M."/>
            <person name="Guiguen Y."/>
        </authorList>
    </citation>
    <scope>NUCLEOTIDE SEQUENCE [LARGE SCALE GENOMIC DNA]</scope>
    <source>
        <strain evidence="11">Hh-F2</strain>
        <tissue evidence="11">Blood</tissue>
    </source>
</reference>
<comment type="subcellular location">
    <subcellularLocation>
        <location evidence="1">Secreted</location>
    </subcellularLocation>
</comment>
<evidence type="ECO:0000256" key="3">
    <source>
        <dbReference type="ARBA" id="ARBA00022729"/>
    </source>
</evidence>
<evidence type="ECO:0000259" key="10">
    <source>
        <dbReference type="Pfam" id="PF25107"/>
    </source>
</evidence>
<evidence type="ECO:0000259" key="8">
    <source>
        <dbReference type="Pfam" id="PF23619"/>
    </source>
</evidence>
<dbReference type="EMBL" id="JAHFZB010000038">
    <property type="protein sequence ID" value="KAK6469637.1"/>
    <property type="molecule type" value="Genomic_DNA"/>
</dbReference>
<evidence type="ECO:0000313" key="11">
    <source>
        <dbReference type="EMBL" id="KAK6469637.1"/>
    </source>
</evidence>